<dbReference type="Pfam" id="PF19086">
    <property type="entry name" value="Terpene_syn_C_2"/>
    <property type="match status" value="1"/>
</dbReference>
<evidence type="ECO:0000313" key="2">
    <source>
        <dbReference type="Proteomes" id="UP000198287"/>
    </source>
</evidence>
<sequence length="682" mass="78313">MDSNKTKQNDDLGTCRVKFSINLETLRPDMKNATGYDSRTKFEKEFDFFVPEIYSYGTFVPQKYGEKLANHAASCIPRLFPSYPVEGTEFQILCYFFIIGFILDDYFLDNTGHGDDEGAKKENYFEMGSNTAMDMKIFKEHPFLVSIGNSMKEIFIILQTVNGNLTLDKLWSGYKLNLLKTMESARWTFRNENLGKLDAFSEDTCRYFRTNATGFTDTMCYIRMLEGIELPQIISGHPVFIRWHDIGENLAGILNNLLGLQKDLLLGEEEAILLYKLRNGTLLSSSFCLREQTIMDKFVLPPGSRHLSVSWTYDFSKIDISPKIPQEVADSLKKLGPTKVTIPYYTPKNMRQMTPSDEIAIPRMRRRFKSFLTQSFGGVVSQAELDKVVEYGVEFTYWYYPTGPIESPQYFAVTKMCGILFILDDLFDVKDSNAEKGKLKGGHASVMRLLLDKWNKSNGDTDGPEISAELEQALKEQPLLACICVALRDTLKSLDRLGGREQARKMYEYYMFRAYFAESLRHSRVYTVNPDAARFFTGEQLAMTAVVTLFAWGDGIRLSERFKMHPAFVRYQDMVKMVGVVQNDLVGLERDLVNGEINHVITQMAAGNTLEQVLEREIRLHEQDVEEHLVLREEIMAQYKDDEEVVKYLEITDATLYGQLKMMDKCVRNSMMGRLEFVVAEE</sequence>
<organism evidence="1 2">
    <name type="scientific">Folsomia candida</name>
    <name type="common">Springtail</name>
    <dbReference type="NCBI Taxonomy" id="158441"/>
    <lineage>
        <taxon>Eukaryota</taxon>
        <taxon>Metazoa</taxon>
        <taxon>Ecdysozoa</taxon>
        <taxon>Arthropoda</taxon>
        <taxon>Hexapoda</taxon>
        <taxon>Collembola</taxon>
        <taxon>Entomobryomorpha</taxon>
        <taxon>Isotomoidea</taxon>
        <taxon>Isotomidae</taxon>
        <taxon>Proisotominae</taxon>
        <taxon>Folsomia</taxon>
    </lineage>
</organism>
<proteinExistence type="predicted"/>
<dbReference type="EMBL" id="LNIX01000044">
    <property type="protein sequence ID" value="OXA38680.1"/>
    <property type="molecule type" value="Genomic_DNA"/>
</dbReference>
<dbReference type="Proteomes" id="UP000198287">
    <property type="component" value="Unassembled WGS sequence"/>
</dbReference>
<accession>A0A226D0V3</accession>
<dbReference type="OrthoDB" id="1731983at2759"/>
<dbReference type="InterPro" id="IPR008949">
    <property type="entry name" value="Isoprenoid_synthase_dom_sf"/>
</dbReference>
<evidence type="ECO:0008006" key="3">
    <source>
        <dbReference type="Google" id="ProtNLM"/>
    </source>
</evidence>
<reference evidence="1 2" key="1">
    <citation type="submission" date="2015-12" db="EMBL/GenBank/DDBJ databases">
        <title>The genome of Folsomia candida.</title>
        <authorList>
            <person name="Faddeeva A."/>
            <person name="Derks M.F."/>
            <person name="Anvar Y."/>
            <person name="Smit S."/>
            <person name="Van Straalen N."/>
            <person name="Roelofs D."/>
        </authorList>
    </citation>
    <scope>NUCLEOTIDE SEQUENCE [LARGE SCALE GENOMIC DNA]</scope>
    <source>
        <strain evidence="1 2">VU population</strain>
        <tissue evidence="1">Whole body</tissue>
    </source>
</reference>
<comment type="caution">
    <text evidence="1">The sequence shown here is derived from an EMBL/GenBank/DDBJ whole genome shotgun (WGS) entry which is preliminary data.</text>
</comment>
<gene>
    <name evidence="1" type="ORF">Fcan01_26606</name>
</gene>
<name>A0A226D0V3_FOLCA</name>
<protein>
    <recommendedName>
        <fullName evidence="3">Terpene synthase</fullName>
    </recommendedName>
</protein>
<keyword evidence="2" id="KW-1185">Reference proteome</keyword>
<evidence type="ECO:0000313" key="1">
    <source>
        <dbReference type="EMBL" id="OXA38680.1"/>
    </source>
</evidence>
<dbReference type="AlphaFoldDB" id="A0A226D0V3"/>
<dbReference type="Gene3D" id="1.10.600.10">
    <property type="entry name" value="Farnesyl Diphosphate Synthase"/>
    <property type="match status" value="2"/>
</dbReference>
<dbReference type="SUPFAM" id="SSF48576">
    <property type="entry name" value="Terpenoid synthases"/>
    <property type="match status" value="2"/>
</dbReference>